<keyword evidence="7" id="KW-0175">Coiled coil</keyword>
<reference evidence="8" key="1">
    <citation type="journal article" date="2020" name="Stud. Mycol.">
        <title>101 Dothideomycetes genomes: a test case for predicting lifestyles and emergence of pathogens.</title>
        <authorList>
            <person name="Haridas S."/>
            <person name="Albert R."/>
            <person name="Binder M."/>
            <person name="Bloem J."/>
            <person name="Labutti K."/>
            <person name="Salamov A."/>
            <person name="Andreopoulos B."/>
            <person name="Baker S."/>
            <person name="Barry K."/>
            <person name="Bills G."/>
            <person name="Bluhm B."/>
            <person name="Cannon C."/>
            <person name="Castanera R."/>
            <person name="Culley D."/>
            <person name="Daum C."/>
            <person name="Ezra D."/>
            <person name="Gonzalez J."/>
            <person name="Henrissat B."/>
            <person name="Kuo A."/>
            <person name="Liang C."/>
            <person name="Lipzen A."/>
            <person name="Lutzoni F."/>
            <person name="Magnuson J."/>
            <person name="Mondo S."/>
            <person name="Nolan M."/>
            <person name="Ohm R."/>
            <person name="Pangilinan J."/>
            <person name="Park H.-J."/>
            <person name="Ramirez L."/>
            <person name="Alfaro M."/>
            <person name="Sun H."/>
            <person name="Tritt A."/>
            <person name="Yoshinaga Y."/>
            <person name="Zwiers L.-H."/>
            <person name="Turgeon B."/>
            <person name="Goodwin S."/>
            <person name="Spatafora J."/>
            <person name="Crous P."/>
            <person name="Grigoriev I."/>
        </authorList>
    </citation>
    <scope>NUCLEOTIDE SEQUENCE</scope>
    <source>
        <strain evidence="8">CBS 207.26</strain>
    </source>
</reference>
<dbReference type="GO" id="GO:0008380">
    <property type="term" value="P:RNA splicing"/>
    <property type="evidence" value="ECO:0007669"/>
    <property type="project" value="UniProtKB-KW"/>
</dbReference>
<protein>
    <recommendedName>
        <fullName evidence="10">BCAS2 family protein</fullName>
    </recommendedName>
</protein>
<evidence type="ECO:0008006" key="10">
    <source>
        <dbReference type="Google" id="ProtNLM"/>
    </source>
</evidence>
<proteinExistence type="inferred from homology"/>
<comment type="similarity">
    <text evidence="2">Belongs to the SPF27 family.</text>
</comment>
<name>A0A6A6D9E2_9PEZI</name>
<evidence type="ECO:0000256" key="4">
    <source>
        <dbReference type="ARBA" id="ARBA00022728"/>
    </source>
</evidence>
<dbReference type="Pfam" id="PF05700">
    <property type="entry name" value="BCAS2"/>
    <property type="match status" value="1"/>
</dbReference>
<organism evidence="8 9">
    <name type="scientific">Zopfia rhizophila CBS 207.26</name>
    <dbReference type="NCBI Taxonomy" id="1314779"/>
    <lineage>
        <taxon>Eukaryota</taxon>
        <taxon>Fungi</taxon>
        <taxon>Dikarya</taxon>
        <taxon>Ascomycota</taxon>
        <taxon>Pezizomycotina</taxon>
        <taxon>Dothideomycetes</taxon>
        <taxon>Dothideomycetes incertae sedis</taxon>
        <taxon>Zopfiaceae</taxon>
        <taxon>Zopfia</taxon>
    </lineage>
</organism>
<comment type="subcellular location">
    <subcellularLocation>
        <location evidence="1">Nucleus</location>
    </subcellularLocation>
</comment>
<dbReference type="GO" id="GO:0071011">
    <property type="term" value="C:precatalytic spliceosome"/>
    <property type="evidence" value="ECO:0007669"/>
    <property type="project" value="TreeGrafter"/>
</dbReference>
<evidence type="ECO:0000256" key="2">
    <source>
        <dbReference type="ARBA" id="ARBA00010788"/>
    </source>
</evidence>
<evidence type="ECO:0000256" key="7">
    <source>
        <dbReference type="SAM" id="Coils"/>
    </source>
</evidence>
<dbReference type="Proteomes" id="UP000800200">
    <property type="component" value="Unassembled WGS sequence"/>
</dbReference>
<evidence type="ECO:0000256" key="3">
    <source>
        <dbReference type="ARBA" id="ARBA00022664"/>
    </source>
</evidence>
<evidence type="ECO:0000256" key="5">
    <source>
        <dbReference type="ARBA" id="ARBA00023187"/>
    </source>
</evidence>
<dbReference type="PANTHER" id="PTHR13296:SF0">
    <property type="entry name" value="PRE-MRNA-SPLICING FACTOR SPF27"/>
    <property type="match status" value="1"/>
</dbReference>
<feature type="coiled-coil region" evidence="7">
    <location>
        <begin position="145"/>
        <end position="172"/>
    </location>
</feature>
<keyword evidence="4" id="KW-0747">Spliceosome</keyword>
<gene>
    <name evidence="8" type="ORF">K469DRAFT_701514</name>
</gene>
<dbReference type="GO" id="GO:0071013">
    <property type="term" value="C:catalytic step 2 spliceosome"/>
    <property type="evidence" value="ECO:0007669"/>
    <property type="project" value="TreeGrafter"/>
</dbReference>
<keyword evidence="6" id="KW-0539">Nucleus</keyword>
<sequence length="221" mass="24727">MPLINESYDSLPYIDTPLTEASLHAAMQLIEADIKSAGVDTSQLHPALIPAASYTPKFSDALEQEHARLQADPNSKLAALDMKRYQELEAPPNMSPTSDENKPELLEKWNDTLKKAYTSSEYVNSRLTELGLLESFGKNAWLIGNSQLEDILKSIEVELADVRKQQEDVESLRRSQQDSVRGEMSTLEETWQKGVGRVLETEVAAEGLRQQTLERRRAGAV</sequence>
<evidence type="ECO:0000256" key="6">
    <source>
        <dbReference type="ARBA" id="ARBA00023242"/>
    </source>
</evidence>
<keyword evidence="5" id="KW-0508">mRNA splicing</keyword>
<dbReference type="InterPro" id="IPR008409">
    <property type="entry name" value="SPF27"/>
</dbReference>
<keyword evidence="9" id="KW-1185">Reference proteome</keyword>
<dbReference type="GO" id="GO:0000974">
    <property type="term" value="C:Prp19 complex"/>
    <property type="evidence" value="ECO:0007669"/>
    <property type="project" value="TreeGrafter"/>
</dbReference>
<evidence type="ECO:0000313" key="9">
    <source>
        <dbReference type="Proteomes" id="UP000800200"/>
    </source>
</evidence>
<keyword evidence="3" id="KW-0507">mRNA processing</keyword>
<dbReference type="GO" id="GO:0006397">
    <property type="term" value="P:mRNA processing"/>
    <property type="evidence" value="ECO:0007669"/>
    <property type="project" value="UniProtKB-KW"/>
</dbReference>
<dbReference type="PANTHER" id="PTHR13296">
    <property type="entry name" value="BCAS2 PROTEIN"/>
    <property type="match status" value="1"/>
</dbReference>
<dbReference type="AlphaFoldDB" id="A0A6A6D9E2"/>
<evidence type="ECO:0000313" key="8">
    <source>
        <dbReference type="EMBL" id="KAF2175715.1"/>
    </source>
</evidence>
<accession>A0A6A6D9E2</accession>
<dbReference type="OrthoDB" id="205794at2759"/>
<evidence type="ECO:0000256" key="1">
    <source>
        <dbReference type="ARBA" id="ARBA00004123"/>
    </source>
</evidence>
<dbReference type="EMBL" id="ML994726">
    <property type="protein sequence ID" value="KAF2175715.1"/>
    <property type="molecule type" value="Genomic_DNA"/>
</dbReference>